<dbReference type="FunFam" id="3.30.70.270:FF:000003">
    <property type="entry name" value="Transposon Ty3-G Gag-Pol polyprotein"/>
    <property type="match status" value="1"/>
</dbReference>
<organism evidence="7 8">
    <name type="scientific">Paramuricea clavata</name>
    <name type="common">Red gorgonian</name>
    <name type="synonym">Violescent sea-whip</name>
    <dbReference type="NCBI Taxonomy" id="317549"/>
    <lineage>
        <taxon>Eukaryota</taxon>
        <taxon>Metazoa</taxon>
        <taxon>Cnidaria</taxon>
        <taxon>Anthozoa</taxon>
        <taxon>Octocorallia</taxon>
        <taxon>Malacalcyonacea</taxon>
        <taxon>Plexauridae</taxon>
        <taxon>Paramuricea</taxon>
    </lineage>
</organism>
<dbReference type="PROSITE" id="PS50878">
    <property type="entry name" value="RT_POL"/>
    <property type="match status" value="1"/>
</dbReference>
<keyword evidence="6" id="KW-0695">RNA-directed DNA polymerase</keyword>
<dbReference type="OrthoDB" id="541843at2759"/>
<dbReference type="InterPro" id="IPR050951">
    <property type="entry name" value="Retrovirus_Pol_polyprotein"/>
</dbReference>
<keyword evidence="2" id="KW-0548">Nucleotidyltransferase</keyword>
<dbReference type="PANTHER" id="PTHR37984:SF5">
    <property type="entry name" value="PROTEIN NYNRIN-LIKE"/>
    <property type="match status" value="1"/>
</dbReference>
<keyword evidence="8" id="KW-1185">Reference proteome</keyword>
<accession>A0A6S7G0K1</accession>
<dbReference type="AlphaFoldDB" id="A0A6S7G0K1"/>
<comment type="caution">
    <text evidence="7">The sequence shown here is derived from an EMBL/GenBank/DDBJ whole genome shotgun (WGS) entry which is preliminary data.</text>
</comment>
<dbReference type="Gene3D" id="3.30.70.270">
    <property type="match status" value="2"/>
</dbReference>
<dbReference type="PANTHER" id="PTHR37984">
    <property type="entry name" value="PROTEIN CBG26694"/>
    <property type="match status" value="1"/>
</dbReference>
<dbReference type="Pfam" id="PF17917">
    <property type="entry name" value="RT_RNaseH"/>
    <property type="match status" value="1"/>
</dbReference>
<protein>
    <submittedName>
        <fullName evidence="7">Uncharacterized protein</fullName>
    </submittedName>
</protein>
<dbReference type="EMBL" id="CACRXK020001000">
    <property type="protein sequence ID" value="CAB3986324.1"/>
    <property type="molecule type" value="Genomic_DNA"/>
</dbReference>
<name>A0A6S7G0K1_PARCT</name>
<dbReference type="CDD" id="cd01647">
    <property type="entry name" value="RT_LTR"/>
    <property type="match status" value="1"/>
</dbReference>
<dbReference type="Gene3D" id="3.10.10.10">
    <property type="entry name" value="HIV Type 1 Reverse Transcriptase, subunit A, domain 1"/>
    <property type="match status" value="1"/>
</dbReference>
<proteinExistence type="predicted"/>
<dbReference type="GO" id="GO:0003964">
    <property type="term" value="F:RNA-directed DNA polymerase activity"/>
    <property type="evidence" value="ECO:0007669"/>
    <property type="project" value="UniProtKB-KW"/>
</dbReference>
<dbReference type="InterPro" id="IPR000477">
    <property type="entry name" value="RT_dom"/>
</dbReference>
<dbReference type="GO" id="GO:0004519">
    <property type="term" value="F:endonuclease activity"/>
    <property type="evidence" value="ECO:0007669"/>
    <property type="project" value="UniProtKB-KW"/>
</dbReference>
<evidence type="ECO:0000256" key="5">
    <source>
        <dbReference type="ARBA" id="ARBA00022801"/>
    </source>
</evidence>
<keyword evidence="3" id="KW-0540">Nuclease</keyword>
<evidence type="ECO:0000313" key="8">
    <source>
        <dbReference type="Proteomes" id="UP001152795"/>
    </source>
</evidence>
<keyword evidence="4" id="KW-0255">Endonuclease</keyword>
<evidence type="ECO:0000256" key="3">
    <source>
        <dbReference type="ARBA" id="ARBA00022722"/>
    </source>
</evidence>
<sequence length="512" mass="58305">MANLVGEKCSVNGFLNVRQLEVLWDTGAQVSIMKNDFLNAKFPDVKKRDISELLDSPLEINAANETAIPYTGWAELEFRLLSSGGNSWFSVLDQGNAYHQGFMDKGSRHLTAFITPWGLYEWVRILFGLMNAPANFQRFMEHCLGDLRDEIAIPYLDDVIVFSCTFNEHVDHLRRVLRRLREHGVKLKPQKCNLFKREVCFLGRIVSEQGYSMDPKGIEAVESLKDTKPTTIGEVRHLVGLLGYYRRYTPNFSRIASSTQLIAQGPRAAKMVIWHPSQRSIHWTQTHQESLEKLIGFLTSPPIMAYPDYSKSYVVHTDASKDGLGAILYQNQDGEMRVISYASRTLTPPEKNYHAHSGKLEFLALKWAITEQFKDYLYYAPQFTVYTDNNPLTYVLTSAKLNATGLRWIGELADYNFNIRYRPGKANVDADTLSRMSLDMDLYMTSCTEEITQQVLQATISGVQIQEKAPWVSTLTDEPTVFIKETQRKSCSKVADVSTAQQNDPVIQRVLH</sequence>
<dbReference type="SUPFAM" id="SSF56672">
    <property type="entry name" value="DNA/RNA polymerases"/>
    <property type="match status" value="1"/>
</dbReference>
<evidence type="ECO:0000256" key="4">
    <source>
        <dbReference type="ARBA" id="ARBA00022759"/>
    </source>
</evidence>
<evidence type="ECO:0000256" key="2">
    <source>
        <dbReference type="ARBA" id="ARBA00022695"/>
    </source>
</evidence>
<evidence type="ECO:0000256" key="1">
    <source>
        <dbReference type="ARBA" id="ARBA00022679"/>
    </source>
</evidence>
<dbReference type="InterPro" id="IPR043502">
    <property type="entry name" value="DNA/RNA_pol_sf"/>
</dbReference>
<evidence type="ECO:0000256" key="6">
    <source>
        <dbReference type="ARBA" id="ARBA00022918"/>
    </source>
</evidence>
<dbReference type="GO" id="GO:0016787">
    <property type="term" value="F:hydrolase activity"/>
    <property type="evidence" value="ECO:0007669"/>
    <property type="project" value="UniProtKB-KW"/>
</dbReference>
<keyword evidence="5" id="KW-0378">Hydrolase</keyword>
<dbReference type="InterPro" id="IPR041373">
    <property type="entry name" value="RT_RNaseH"/>
</dbReference>
<dbReference type="Pfam" id="PF00078">
    <property type="entry name" value="RVT_1"/>
    <property type="match status" value="1"/>
</dbReference>
<keyword evidence="1" id="KW-0808">Transferase</keyword>
<evidence type="ECO:0000313" key="7">
    <source>
        <dbReference type="EMBL" id="CAB3986324.1"/>
    </source>
</evidence>
<dbReference type="CDD" id="cd09274">
    <property type="entry name" value="RNase_HI_RT_Ty3"/>
    <property type="match status" value="1"/>
</dbReference>
<reference evidence="7" key="1">
    <citation type="submission" date="2020-04" db="EMBL/GenBank/DDBJ databases">
        <authorList>
            <person name="Alioto T."/>
            <person name="Alioto T."/>
            <person name="Gomez Garrido J."/>
        </authorList>
    </citation>
    <scope>NUCLEOTIDE SEQUENCE</scope>
    <source>
        <strain evidence="7">A484AB</strain>
    </source>
</reference>
<dbReference type="Proteomes" id="UP001152795">
    <property type="component" value="Unassembled WGS sequence"/>
</dbReference>
<dbReference type="InterPro" id="IPR043128">
    <property type="entry name" value="Rev_trsase/Diguanyl_cyclase"/>
</dbReference>
<gene>
    <name evidence="7" type="ORF">PACLA_8A000122</name>
</gene>